<protein>
    <recommendedName>
        <fullName evidence="6">L-lysine 2,3-aminomutase</fullName>
        <ecNumber evidence="5">5.4.3.2</ecNumber>
    </recommendedName>
</protein>
<dbReference type="NCBIfam" id="TIGR00238">
    <property type="entry name" value="KamA family radical SAM protein"/>
    <property type="match status" value="1"/>
</dbReference>
<dbReference type="PROSITE" id="PS51918">
    <property type="entry name" value="RADICAL_SAM"/>
    <property type="match status" value="1"/>
</dbReference>
<keyword evidence="16" id="KW-1185">Reference proteome</keyword>
<keyword evidence="7" id="KW-0004">4Fe-4S</keyword>
<reference evidence="15 16" key="1">
    <citation type="submission" date="2023-01" db="EMBL/GenBank/DDBJ databases">
        <title>Genomes from the Australian National Cyanobacteria Reference Collection.</title>
        <authorList>
            <person name="Willis A."/>
            <person name="Lee E.M.F."/>
        </authorList>
    </citation>
    <scope>NUCLEOTIDE SEQUENCE [LARGE SCALE GENOMIC DNA]</scope>
    <source>
        <strain evidence="15 16">CS-1226</strain>
    </source>
</reference>
<dbReference type="Proteomes" id="UP001211249">
    <property type="component" value="Unassembled WGS sequence"/>
</dbReference>
<dbReference type="CDD" id="cd01335">
    <property type="entry name" value="Radical_SAM"/>
    <property type="match status" value="1"/>
</dbReference>
<dbReference type="EMBL" id="JAQMUC010000098">
    <property type="protein sequence ID" value="MDB9537879.1"/>
    <property type="molecule type" value="Genomic_DNA"/>
</dbReference>
<dbReference type="SFLD" id="SFLDG01070">
    <property type="entry name" value="PLP-dependent"/>
    <property type="match status" value="1"/>
</dbReference>
<evidence type="ECO:0000256" key="12">
    <source>
        <dbReference type="ARBA" id="ARBA00023014"/>
    </source>
</evidence>
<evidence type="ECO:0000313" key="16">
    <source>
        <dbReference type="Proteomes" id="UP001211249"/>
    </source>
</evidence>
<dbReference type="SFLD" id="SFLDS00029">
    <property type="entry name" value="Radical_SAM"/>
    <property type="match status" value="1"/>
</dbReference>
<keyword evidence="13" id="KW-0413">Isomerase</keyword>
<keyword evidence="9" id="KW-0479">Metal-binding</keyword>
<dbReference type="PIRSF" id="PIRSF004911">
    <property type="entry name" value="DUF160"/>
    <property type="match status" value="1"/>
</dbReference>
<dbReference type="RefSeq" id="WP_271797495.1">
    <property type="nucleotide sequence ID" value="NZ_JAQMUC010000098.1"/>
</dbReference>
<gene>
    <name evidence="15" type="ORF">PN451_18905</name>
</gene>
<evidence type="ECO:0000256" key="11">
    <source>
        <dbReference type="ARBA" id="ARBA00023004"/>
    </source>
</evidence>
<evidence type="ECO:0000256" key="5">
    <source>
        <dbReference type="ARBA" id="ARBA00012144"/>
    </source>
</evidence>
<dbReference type="Gene3D" id="3.20.20.70">
    <property type="entry name" value="Aldolase class I"/>
    <property type="match status" value="1"/>
</dbReference>
<evidence type="ECO:0000256" key="2">
    <source>
        <dbReference type="ARBA" id="ARBA00001933"/>
    </source>
</evidence>
<keyword evidence="11" id="KW-0408">Iron</keyword>
<organism evidence="15 16">
    <name type="scientific">Dolichospermum planctonicum CS-1226</name>
    <dbReference type="NCBI Taxonomy" id="3021751"/>
    <lineage>
        <taxon>Bacteria</taxon>
        <taxon>Bacillati</taxon>
        <taxon>Cyanobacteriota</taxon>
        <taxon>Cyanophyceae</taxon>
        <taxon>Nostocales</taxon>
        <taxon>Aphanizomenonaceae</taxon>
        <taxon>Dolichospermum</taxon>
        <taxon>Dolichospermum planctonicum</taxon>
    </lineage>
</organism>
<dbReference type="InterPro" id="IPR058240">
    <property type="entry name" value="rSAM_sf"/>
</dbReference>
<evidence type="ECO:0000256" key="8">
    <source>
        <dbReference type="ARBA" id="ARBA00022691"/>
    </source>
</evidence>
<dbReference type="EC" id="5.4.3.2" evidence="5"/>
<name>A0ABT5ALT3_9CYAN</name>
<dbReference type="SUPFAM" id="SSF102114">
    <property type="entry name" value="Radical SAM enzymes"/>
    <property type="match status" value="1"/>
</dbReference>
<dbReference type="Pfam" id="PF04055">
    <property type="entry name" value="Radical_SAM"/>
    <property type="match status" value="1"/>
</dbReference>
<dbReference type="InterPro" id="IPR003739">
    <property type="entry name" value="Lys_aminomutase/Glu_NH3_mut"/>
</dbReference>
<evidence type="ECO:0000256" key="10">
    <source>
        <dbReference type="ARBA" id="ARBA00022898"/>
    </source>
</evidence>
<dbReference type="Gene3D" id="6.10.140.1170">
    <property type="match status" value="1"/>
</dbReference>
<keyword evidence="10" id="KW-0663">Pyridoxal phosphate</keyword>
<dbReference type="InterPro" id="IPR025895">
    <property type="entry name" value="LAM_C_dom"/>
</dbReference>
<dbReference type="InterPro" id="IPR022459">
    <property type="entry name" value="Lysine_aminomutase"/>
</dbReference>
<comment type="similarity">
    <text evidence="4">Belongs to the radical SAM superfamily. KamA family.</text>
</comment>
<dbReference type="InterPro" id="IPR013785">
    <property type="entry name" value="Aldolase_TIM"/>
</dbReference>
<evidence type="ECO:0000256" key="4">
    <source>
        <dbReference type="ARBA" id="ARBA00008703"/>
    </source>
</evidence>
<comment type="cofactor">
    <cofactor evidence="2">
        <name>pyridoxal 5'-phosphate</name>
        <dbReference type="ChEBI" id="CHEBI:597326"/>
    </cofactor>
</comment>
<feature type="domain" description="Radical SAM core" evidence="14">
    <location>
        <begin position="127"/>
        <end position="338"/>
    </location>
</feature>
<evidence type="ECO:0000256" key="7">
    <source>
        <dbReference type="ARBA" id="ARBA00022485"/>
    </source>
</evidence>
<accession>A0ABT5ALT3</accession>
<proteinExistence type="inferred from homology"/>
<keyword evidence="8" id="KW-0949">S-adenosyl-L-methionine</keyword>
<dbReference type="InterPro" id="IPR007197">
    <property type="entry name" value="rSAM"/>
</dbReference>
<keyword evidence="12" id="KW-0411">Iron-sulfur</keyword>
<comment type="caution">
    <text evidence="15">The sequence shown here is derived from an EMBL/GenBank/DDBJ whole genome shotgun (WGS) entry which is preliminary data.</text>
</comment>
<evidence type="ECO:0000256" key="1">
    <source>
        <dbReference type="ARBA" id="ARBA00000911"/>
    </source>
</evidence>
<comment type="catalytic activity">
    <reaction evidence="1">
        <text>L-lysine = (3S)-3,6-diaminohexanoate</text>
        <dbReference type="Rhea" id="RHEA:19177"/>
        <dbReference type="ChEBI" id="CHEBI:32551"/>
        <dbReference type="ChEBI" id="CHEBI:57434"/>
        <dbReference type="EC" id="5.4.3.2"/>
    </reaction>
</comment>
<dbReference type="PANTHER" id="PTHR30538:SF1">
    <property type="entry name" value="L-LYSINE 2,3-AMINOMUTASE"/>
    <property type="match status" value="1"/>
</dbReference>
<dbReference type="Pfam" id="PF12544">
    <property type="entry name" value="LAM_C"/>
    <property type="match status" value="1"/>
</dbReference>
<dbReference type="SFLD" id="SFLDF00283">
    <property type="entry name" value="L-lysine_2_3-aminomutase_(LAM"/>
    <property type="match status" value="1"/>
</dbReference>
<comment type="cofactor">
    <cofactor evidence="3">
        <name>[4Fe-4S] cluster</name>
        <dbReference type="ChEBI" id="CHEBI:49883"/>
    </cofactor>
</comment>
<evidence type="ECO:0000256" key="13">
    <source>
        <dbReference type="ARBA" id="ARBA00023235"/>
    </source>
</evidence>
<evidence type="ECO:0000256" key="6">
    <source>
        <dbReference type="ARBA" id="ARBA00022363"/>
    </source>
</evidence>
<evidence type="ECO:0000259" key="14">
    <source>
        <dbReference type="PROSITE" id="PS51918"/>
    </source>
</evidence>
<evidence type="ECO:0000256" key="3">
    <source>
        <dbReference type="ARBA" id="ARBA00001966"/>
    </source>
</evidence>
<sequence length="398" mass="44794">MISNPILAQSLPTTIQRQKICEIVGETYSEENWQNWQWQMQHRLTKLEHLEKLLRLTSAETEGLMIATDKFAVAVTPYFASLLDSEDANCPLRIQVIPKKEEIIINPTDMVDPCGEDNDSPVPGLVHRYPDRVLLLALDSCAAYCRYCTRSRLVSQGEMNPIKRRLDAIIAYLEEHTEVRDVLISGGDPLLMANEVLDNLLARLRGISHIEFVRIGSRVPCFLPQRITQELVKVLRKHRVWLSVHFCHVRELTLEVAQACDLLADGGIPLGCQTVLLKGVNDSETALKNLFHGLLKLRVRPYYLYQCDPVVGTGHLRTSIQTGLDLISKLRGHTTGYAVPTYVIDAPGGGGKVPIQPETLIAYENGQGLLQNWEGKTFTYTDPVEYAKEFDKLIRGEP</sequence>
<evidence type="ECO:0000313" key="15">
    <source>
        <dbReference type="EMBL" id="MDB9537879.1"/>
    </source>
</evidence>
<evidence type="ECO:0000256" key="9">
    <source>
        <dbReference type="ARBA" id="ARBA00022723"/>
    </source>
</evidence>
<dbReference type="PANTHER" id="PTHR30538">
    <property type="entry name" value="LYSINE 2,3-AMINOMUTASE-RELATED"/>
    <property type="match status" value="1"/>
</dbReference>